<dbReference type="PROSITE" id="PS51186">
    <property type="entry name" value="GNAT"/>
    <property type="match status" value="1"/>
</dbReference>
<evidence type="ECO:0000256" key="2">
    <source>
        <dbReference type="ARBA" id="ARBA00023315"/>
    </source>
</evidence>
<evidence type="ECO:0000256" key="1">
    <source>
        <dbReference type="ARBA" id="ARBA00022679"/>
    </source>
</evidence>
<feature type="region of interest" description="Disordered" evidence="3">
    <location>
        <begin position="166"/>
        <end position="213"/>
    </location>
</feature>
<reference evidence="5 6" key="1">
    <citation type="submission" date="2023-06" db="EMBL/GenBank/DDBJ databases">
        <authorList>
            <person name="Oyuntsetseg B."/>
            <person name="Kim S.B."/>
        </authorList>
    </citation>
    <scope>NUCLEOTIDE SEQUENCE [LARGE SCALE GENOMIC DNA]</scope>
    <source>
        <strain evidence="5 6">2-15</strain>
    </source>
</reference>
<keyword evidence="2" id="KW-0012">Acyltransferase</keyword>
<evidence type="ECO:0000259" key="4">
    <source>
        <dbReference type="PROSITE" id="PS51186"/>
    </source>
</evidence>
<dbReference type="InterPro" id="IPR016181">
    <property type="entry name" value="Acyl_CoA_acyltransferase"/>
</dbReference>
<evidence type="ECO:0000313" key="5">
    <source>
        <dbReference type="EMBL" id="WIX82496.1"/>
    </source>
</evidence>
<dbReference type="Pfam" id="PF00583">
    <property type="entry name" value="Acetyltransf_1"/>
    <property type="match status" value="1"/>
</dbReference>
<name>A0A9Y2MXN1_9PSEU</name>
<dbReference type="RefSeq" id="WP_285973064.1">
    <property type="nucleotide sequence ID" value="NZ_CP127294.1"/>
</dbReference>
<dbReference type="Gene3D" id="3.40.630.30">
    <property type="match status" value="1"/>
</dbReference>
<dbReference type="EMBL" id="CP127294">
    <property type="protein sequence ID" value="WIX82496.1"/>
    <property type="molecule type" value="Genomic_DNA"/>
</dbReference>
<organism evidence="5 6">
    <name type="scientific">Amycolatopsis carbonis</name>
    <dbReference type="NCBI Taxonomy" id="715471"/>
    <lineage>
        <taxon>Bacteria</taxon>
        <taxon>Bacillati</taxon>
        <taxon>Actinomycetota</taxon>
        <taxon>Actinomycetes</taxon>
        <taxon>Pseudonocardiales</taxon>
        <taxon>Pseudonocardiaceae</taxon>
        <taxon>Amycolatopsis</taxon>
    </lineage>
</organism>
<feature type="domain" description="N-acetyltransferase" evidence="4">
    <location>
        <begin position="6"/>
        <end position="159"/>
    </location>
</feature>
<evidence type="ECO:0000256" key="3">
    <source>
        <dbReference type="SAM" id="MobiDB-lite"/>
    </source>
</evidence>
<dbReference type="GO" id="GO:0016747">
    <property type="term" value="F:acyltransferase activity, transferring groups other than amino-acyl groups"/>
    <property type="evidence" value="ECO:0007669"/>
    <property type="project" value="InterPro"/>
</dbReference>
<keyword evidence="1" id="KW-0808">Transferase</keyword>
<dbReference type="PANTHER" id="PTHR43877">
    <property type="entry name" value="AMINOALKYLPHOSPHONATE N-ACETYLTRANSFERASE-RELATED-RELATED"/>
    <property type="match status" value="1"/>
</dbReference>
<evidence type="ECO:0000313" key="6">
    <source>
        <dbReference type="Proteomes" id="UP001236014"/>
    </source>
</evidence>
<feature type="compositionally biased region" description="Low complexity" evidence="3">
    <location>
        <begin position="174"/>
        <end position="184"/>
    </location>
</feature>
<dbReference type="InterPro" id="IPR050832">
    <property type="entry name" value="Bact_Acetyltransf"/>
</dbReference>
<dbReference type="AlphaFoldDB" id="A0A9Y2MXN1"/>
<dbReference type="SUPFAM" id="SSF55729">
    <property type="entry name" value="Acyl-CoA N-acyltransferases (Nat)"/>
    <property type="match status" value="1"/>
</dbReference>
<accession>A0A9Y2MXN1</accession>
<keyword evidence="6" id="KW-1185">Reference proteome</keyword>
<protein>
    <submittedName>
        <fullName evidence="5">GNAT family N-acetyltransferase</fullName>
    </submittedName>
</protein>
<gene>
    <name evidence="5" type="ORF">QRX50_17870</name>
</gene>
<dbReference type="KEGG" id="acab:QRX50_17870"/>
<sequence length="213" mass="22283">MTAVIMTVEPATPGAVESLVRACSPESLAWRFTLPGRPAPAWILVRYRSFLLAGTALVAKLGDAAVGLVNLVPEGEGRAELGVLVADAWHRRGIASALVRGLTEDPRWAGWTLHATVQVGNAPAEALLRAHGFHPVPTFERGEKEFERVVPTSMTSVMKEVVDGGVGEAGAGPDGVQRRAAAADAGRRRHGPAGRGGPRERATGIAAALLPRG</sequence>
<dbReference type="Proteomes" id="UP001236014">
    <property type="component" value="Chromosome"/>
</dbReference>
<dbReference type="InterPro" id="IPR000182">
    <property type="entry name" value="GNAT_dom"/>
</dbReference>
<proteinExistence type="predicted"/>